<dbReference type="Pfam" id="PF00486">
    <property type="entry name" value="Trans_reg_C"/>
    <property type="match status" value="1"/>
</dbReference>
<dbReference type="InterPro" id="IPR001867">
    <property type="entry name" value="OmpR/PhoB-type_DNA-bd"/>
</dbReference>
<dbReference type="PANTHER" id="PTHR48111:SF50">
    <property type="entry name" value="KDP OPERON TRANSCRIPTIONAL REGULATORY PROTEIN KDPE"/>
    <property type="match status" value="1"/>
</dbReference>
<evidence type="ECO:0000256" key="1">
    <source>
        <dbReference type="ARBA" id="ARBA00023125"/>
    </source>
</evidence>
<evidence type="ECO:0000256" key="3">
    <source>
        <dbReference type="PROSITE-ProRule" id="PRU01091"/>
    </source>
</evidence>
<evidence type="ECO:0000259" key="5">
    <source>
        <dbReference type="PROSITE" id="PS51755"/>
    </source>
</evidence>
<feature type="DNA-binding region" description="OmpR/PhoB-type" evidence="3">
    <location>
        <begin position="132"/>
        <end position="231"/>
    </location>
</feature>
<dbReference type="InterPro" id="IPR001789">
    <property type="entry name" value="Sig_transdc_resp-reg_receiver"/>
</dbReference>
<dbReference type="InterPro" id="IPR011006">
    <property type="entry name" value="CheY-like_superfamily"/>
</dbReference>
<dbReference type="PROSITE" id="PS51755">
    <property type="entry name" value="OMPR_PHOB"/>
    <property type="match status" value="1"/>
</dbReference>
<dbReference type="EMBL" id="JAVDWR010000001">
    <property type="protein sequence ID" value="MDR7119883.1"/>
    <property type="molecule type" value="Genomic_DNA"/>
</dbReference>
<evidence type="ECO:0000256" key="2">
    <source>
        <dbReference type="PROSITE-ProRule" id="PRU00169"/>
    </source>
</evidence>
<accession>A0ABU1VWR1</accession>
<sequence>MNNSAEKTQPVRLLVLEDDTGLQSFLQTLLDSQGYQSLIHAQGKQGFALLKEHSFDLILLDLGLADMDGIQWLQQLRSWSEVPVIVISARGKELDKVQALDSGANDYVTKPFSSAELLARIRATLRQQQKTASPLAFANIKLDPVQRLVTKAGEPVHLTKTEYDILLLLVRHLGSALTHNQILQQVWGEHYQDRPEYIRVHMAQLRQKLEDRPSAPKHLKTEAGVGYRLCE</sequence>
<evidence type="ECO:0000313" key="6">
    <source>
        <dbReference type="EMBL" id="MDR7119883.1"/>
    </source>
</evidence>
<dbReference type="InterPro" id="IPR036388">
    <property type="entry name" value="WH-like_DNA-bd_sf"/>
</dbReference>
<dbReference type="Proteomes" id="UP001257909">
    <property type="component" value="Unassembled WGS sequence"/>
</dbReference>
<dbReference type="Pfam" id="PF00072">
    <property type="entry name" value="Response_reg"/>
    <property type="match status" value="1"/>
</dbReference>
<keyword evidence="1 3" id="KW-0238">DNA-binding</keyword>
<dbReference type="InterPro" id="IPR039420">
    <property type="entry name" value="WalR-like"/>
</dbReference>
<dbReference type="SMART" id="SM00448">
    <property type="entry name" value="REC"/>
    <property type="match status" value="1"/>
</dbReference>
<feature type="domain" description="Response regulatory" evidence="4">
    <location>
        <begin position="12"/>
        <end position="125"/>
    </location>
</feature>
<dbReference type="Gene3D" id="6.10.250.690">
    <property type="match status" value="1"/>
</dbReference>
<dbReference type="SUPFAM" id="SSF52172">
    <property type="entry name" value="CheY-like"/>
    <property type="match status" value="1"/>
</dbReference>
<feature type="modified residue" description="4-aspartylphosphate" evidence="2">
    <location>
        <position position="61"/>
    </location>
</feature>
<gene>
    <name evidence="6" type="ORF">J2W69_000798</name>
</gene>
<organism evidence="6 7">
    <name type="scientific">Rheinheimera soli</name>
    <dbReference type="NCBI Taxonomy" id="443616"/>
    <lineage>
        <taxon>Bacteria</taxon>
        <taxon>Pseudomonadati</taxon>
        <taxon>Pseudomonadota</taxon>
        <taxon>Gammaproteobacteria</taxon>
        <taxon>Chromatiales</taxon>
        <taxon>Chromatiaceae</taxon>
        <taxon>Rheinheimera</taxon>
    </lineage>
</organism>
<reference evidence="6 7" key="1">
    <citation type="submission" date="2023-07" db="EMBL/GenBank/DDBJ databases">
        <title>Sorghum-associated microbial communities from plants grown in Nebraska, USA.</title>
        <authorList>
            <person name="Schachtman D."/>
        </authorList>
    </citation>
    <scope>NUCLEOTIDE SEQUENCE [LARGE SCALE GENOMIC DNA]</scope>
    <source>
        <strain evidence="6 7">4138</strain>
    </source>
</reference>
<keyword evidence="7" id="KW-1185">Reference proteome</keyword>
<name>A0ABU1VWR1_9GAMM</name>
<dbReference type="Gene3D" id="1.10.10.10">
    <property type="entry name" value="Winged helix-like DNA-binding domain superfamily/Winged helix DNA-binding domain"/>
    <property type="match status" value="1"/>
</dbReference>
<dbReference type="SMART" id="SM00862">
    <property type="entry name" value="Trans_reg_C"/>
    <property type="match status" value="1"/>
</dbReference>
<feature type="domain" description="OmpR/PhoB-type" evidence="5">
    <location>
        <begin position="132"/>
        <end position="231"/>
    </location>
</feature>
<dbReference type="CDD" id="cd00383">
    <property type="entry name" value="trans_reg_C"/>
    <property type="match status" value="1"/>
</dbReference>
<dbReference type="RefSeq" id="WP_310274784.1">
    <property type="nucleotide sequence ID" value="NZ_JAVDWR010000001.1"/>
</dbReference>
<proteinExistence type="predicted"/>
<evidence type="ECO:0000313" key="7">
    <source>
        <dbReference type="Proteomes" id="UP001257909"/>
    </source>
</evidence>
<dbReference type="PANTHER" id="PTHR48111">
    <property type="entry name" value="REGULATOR OF RPOS"/>
    <property type="match status" value="1"/>
</dbReference>
<dbReference type="Gene3D" id="3.40.50.2300">
    <property type="match status" value="1"/>
</dbReference>
<protein>
    <submittedName>
        <fullName evidence="6">Two-component system KDP operon response regulator KdpE</fullName>
    </submittedName>
</protein>
<evidence type="ECO:0000259" key="4">
    <source>
        <dbReference type="PROSITE" id="PS50110"/>
    </source>
</evidence>
<keyword evidence="2" id="KW-0597">Phosphoprotein</keyword>
<dbReference type="PROSITE" id="PS50110">
    <property type="entry name" value="RESPONSE_REGULATORY"/>
    <property type="match status" value="1"/>
</dbReference>
<comment type="caution">
    <text evidence="6">The sequence shown here is derived from an EMBL/GenBank/DDBJ whole genome shotgun (WGS) entry which is preliminary data.</text>
</comment>